<dbReference type="InterPro" id="IPR046960">
    <property type="entry name" value="PPR_At4g14850-like_plant"/>
</dbReference>
<gene>
    <name evidence="3" type="ORF">CJ030_MR8G021827</name>
</gene>
<dbReference type="NCBIfam" id="TIGR00756">
    <property type="entry name" value="PPR"/>
    <property type="match status" value="2"/>
</dbReference>
<dbReference type="InterPro" id="IPR002885">
    <property type="entry name" value="PPR_rpt"/>
</dbReference>
<dbReference type="FunFam" id="1.25.40.10:FF:000144">
    <property type="entry name" value="Pentatricopeptide repeat-containing protein, mitochondrial"/>
    <property type="match status" value="1"/>
</dbReference>
<reference evidence="3 4" key="1">
    <citation type="journal article" date="2019" name="Plant Biotechnol. J.">
        <title>The red bayberry genome and genetic basis of sex determination.</title>
        <authorList>
            <person name="Jia H.M."/>
            <person name="Jia H.J."/>
            <person name="Cai Q.L."/>
            <person name="Wang Y."/>
            <person name="Zhao H.B."/>
            <person name="Yang W.F."/>
            <person name="Wang G.Y."/>
            <person name="Li Y.H."/>
            <person name="Zhan D.L."/>
            <person name="Shen Y.T."/>
            <person name="Niu Q.F."/>
            <person name="Chang L."/>
            <person name="Qiu J."/>
            <person name="Zhao L."/>
            <person name="Xie H.B."/>
            <person name="Fu W.Y."/>
            <person name="Jin J."/>
            <person name="Li X.W."/>
            <person name="Jiao Y."/>
            <person name="Zhou C.C."/>
            <person name="Tu T."/>
            <person name="Chai C.Y."/>
            <person name="Gao J.L."/>
            <person name="Fan L.J."/>
            <person name="van de Weg E."/>
            <person name="Wang J.Y."/>
            <person name="Gao Z.S."/>
        </authorList>
    </citation>
    <scope>NUCLEOTIDE SEQUENCE [LARGE SCALE GENOMIC DNA]</scope>
    <source>
        <tissue evidence="3">Leaves</tissue>
    </source>
</reference>
<feature type="repeat" description="PPR" evidence="2">
    <location>
        <begin position="11"/>
        <end position="45"/>
    </location>
</feature>
<dbReference type="InterPro" id="IPR046848">
    <property type="entry name" value="E_motif"/>
</dbReference>
<evidence type="ECO:0008006" key="5">
    <source>
        <dbReference type="Google" id="ProtNLM"/>
    </source>
</evidence>
<dbReference type="Gene3D" id="1.25.40.10">
    <property type="entry name" value="Tetratricopeptide repeat domain"/>
    <property type="match status" value="3"/>
</dbReference>
<dbReference type="GO" id="GO:0009451">
    <property type="term" value="P:RNA modification"/>
    <property type="evidence" value="ECO:0007669"/>
    <property type="project" value="InterPro"/>
</dbReference>
<dbReference type="OrthoDB" id="9990610at2759"/>
<dbReference type="GO" id="GO:0003723">
    <property type="term" value="F:RNA binding"/>
    <property type="evidence" value="ECO:0007669"/>
    <property type="project" value="InterPro"/>
</dbReference>
<protein>
    <recommendedName>
        <fullName evidence="5">Pentatricopeptide repeat-containing protein</fullName>
    </recommendedName>
</protein>
<proteinExistence type="predicted"/>
<name>A0A6A1UW56_9ROSI</name>
<dbReference type="EMBL" id="RXIC02000026">
    <property type="protein sequence ID" value="KAB1204521.1"/>
    <property type="molecule type" value="Genomic_DNA"/>
</dbReference>
<keyword evidence="1" id="KW-0677">Repeat</keyword>
<dbReference type="PANTHER" id="PTHR47926">
    <property type="entry name" value="PENTATRICOPEPTIDE REPEAT-CONTAINING PROTEIN"/>
    <property type="match status" value="1"/>
</dbReference>
<dbReference type="InterPro" id="IPR011990">
    <property type="entry name" value="TPR-like_helical_dom_sf"/>
</dbReference>
<evidence type="ECO:0000313" key="4">
    <source>
        <dbReference type="Proteomes" id="UP000516437"/>
    </source>
</evidence>
<dbReference type="SUPFAM" id="SSF48452">
    <property type="entry name" value="TPR-like"/>
    <property type="match status" value="1"/>
</dbReference>
<keyword evidence="4" id="KW-1185">Reference proteome</keyword>
<organism evidence="3 4">
    <name type="scientific">Morella rubra</name>
    <name type="common">Chinese bayberry</name>
    <dbReference type="NCBI Taxonomy" id="262757"/>
    <lineage>
        <taxon>Eukaryota</taxon>
        <taxon>Viridiplantae</taxon>
        <taxon>Streptophyta</taxon>
        <taxon>Embryophyta</taxon>
        <taxon>Tracheophyta</taxon>
        <taxon>Spermatophyta</taxon>
        <taxon>Magnoliopsida</taxon>
        <taxon>eudicotyledons</taxon>
        <taxon>Gunneridae</taxon>
        <taxon>Pentapetalae</taxon>
        <taxon>rosids</taxon>
        <taxon>fabids</taxon>
        <taxon>Fagales</taxon>
        <taxon>Myricaceae</taxon>
        <taxon>Morella</taxon>
    </lineage>
</organism>
<dbReference type="Pfam" id="PF20431">
    <property type="entry name" value="E_motif"/>
    <property type="match status" value="1"/>
</dbReference>
<dbReference type="FunFam" id="1.25.40.10:FF:000158">
    <property type="entry name" value="pentatricopeptide repeat-containing protein At2g33680"/>
    <property type="match status" value="1"/>
</dbReference>
<evidence type="ECO:0000256" key="2">
    <source>
        <dbReference type="PROSITE-ProRule" id="PRU00708"/>
    </source>
</evidence>
<dbReference type="PROSITE" id="PS51375">
    <property type="entry name" value="PPR"/>
    <property type="match status" value="2"/>
</dbReference>
<comment type="caution">
    <text evidence="3">The sequence shown here is derived from an EMBL/GenBank/DDBJ whole genome shotgun (WGS) entry which is preliminary data.</text>
</comment>
<dbReference type="GO" id="GO:0099402">
    <property type="term" value="P:plant organ development"/>
    <property type="evidence" value="ECO:0007669"/>
    <property type="project" value="UniProtKB-ARBA"/>
</dbReference>
<evidence type="ECO:0000256" key="1">
    <source>
        <dbReference type="ARBA" id="ARBA00022737"/>
    </source>
</evidence>
<dbReference type="Pfam" id="PF13041">
    <property type="entry name" value="PPR_2"/>
    <property type="match status" value="2"/>
</dbReference>
<dbReference type="Proteomes" id="UP000516437">
    <property type="component" value="Chromosome 8"/>
</dbReference>
<dbReference type="AlphaFoldDB" id="A0A6A1UW56"/>
<evidence type="ECO:0000313" key="3">
    <source>
        <dbReference type="EMBL" id="KAB1204521.1"/>
    </source>
</evidence>
<accession>A0A6A1UW56</accession>
<dbReference type="Pfam" id="PF01535">
    <property type="entry name" value="PPR"/>
    <property type="match status" value="1"/>
</dbReference>
<feature type="repeat" description="PPR" evidence="2">
    <location>
        <begin position="115"/>
        <end position="149"/>
    </location>
</feature>
<sequence>MAFFNEIPDKDVISWNTLIKCCARFHWHAELFKLFQDMQSSNVKPDNLTLVSLLSACASVGALNHGTWVHVYIQKNHIELDNMLGTALITMNGKCGEIEKAYELFSKITEKNVKNVFVFTAMIAAYAMDGQAWKAIDLFLRMEETAIEPDCITFVALLSACSHGGLKGRVGKLEEAAKLINSMPIEPDVSMWSAFMRACGSHQNVDLAEHAFKHLTEIDPLIDAAYVLLSNIYAKAGRWDGVSRARKKLHELGIQKQPGCSLIELNGTVHEFRAGDFLNPQSVEIYSMLVLQELLFGS</sequence>